<organism evidence="3 4">
    <name type="scientific">Rhizomicrobium palustre</name>
    <dbReference type="NCBI Taxonomy" id="189966"/>
    <lineage>
        <taxon>Bacteria</taxon>
        <taxon>Pseudomonadati</taxon>
        <taxon>Pseudomonadota</taxon>
        <taxon>Alphaproteobacteria</taxon>
        <taxon>Micropepsales</taxon>
        <taxon>Micropepsaceae</taxon>
        <taxon>Rhizomicrobium</taxon>
    </lineage>
</organism>
<accession>A0A846MZJ4</accession>
<evidence type="ECO:0000259" key="2">
    <source>
        <dbReference type="Pfam" id="PF13439"/>
    </source>
</evidence>
<dbReference type="Gene3D" id="3.40.50.2000">
    <property type="entry name" value="Glycogen Phosphorylase B"/>
    <property type="match status" value="2"/>
</dbReference>
<keyword evidence="3" id="KW-0808">Transferase</keyword>
<protein>
    <submittedName>
        <fullName evidence="3">Glycosyltransferase involved in cell wall biosynthesis</fullName>
    </submittedName>
</protein>
<gene>
    <name evidence="3" type="ORF">FHS83_001675</name>
</gene>
<feature type="domain" description="Glycosyl transferase family 1" evidence="1">
    <location>
        <begin position="251"/>
        <end position="393"/>
    </location>
</feature>
<dbReference type="GO" id="GO:0016757">
    <property type="term" value="F:glycosyltransferase activity"/>
    <property type="evidence" value="ECO:0007669"/>
    <property type="project" value="InterPro"/>
</dbReference>
<evidence type="ECO:0000259" key="1">
    <source>
        <dbReference type="Pfam" id="PF00534"/>
    </source>
</evidence>
<keyword evidence="4" id="KW-1185">Reference proteome</keyword>
<dbReference type="RefSeq" id="WP_208414315.1">
    <property type="nucleotide sequence ID" value="NZ_BAAADC010000001.1"/>
</dbReference>
<dbReference type="SUPFAM" id="SSF53756">
    <property type="entry name" value="UDP-Glycosyltransferase/glycogen phosphorylase"/>
    <property type="match status" value="1"/>
</dbReference>
<name>A0A846MZJ4_9PROT</name>
<dbReference type="Pfam" id="PF13439">
    <property type="entry name" value="Glyco_transf_4"/>
    <property type="match status" value="1"/>
</dbReference>
<reference evidence="3 4" key="1">
    <citation type="submission" date="2020-03" db="EMBL/GenBank/DDBJ databases">
        <title>Genomic Encyclopedia of Type Strains, Phase IV (KMG-IV): sequencing the most valuable type-strain genomes for metagenomic binning, comparative biology and taxonomic classification.</title>
        <authorList>
            <person name="Goeker M."/>
        </authorList>
    </citation>
    <scope>NUCLEOTIDE SEQUENCE [LARGE SCALE GENOMIC DNA]</scope>
    <source>
        <strain evidence="3 4">DSM 19867</strain>
    </source>
</reference>
<dbReference type="Proteomes" id="UP000570514">
    <property type="component" value="Unassembled WGS sequence"/>
</dbReference>
<dbReference type="InterPro" id="IPR050194">
    <property type="entry name" value="Glycosyltransferase_grp1"/>
</dbReference>
<dbReference type="PANTHER" id="PTHR45947:SF13">
    <property type="entry name" value="TRANSFERASE"/>
    <property type="match status" value="1"/>
</dbReference>
<comment type="caution">
    <text evidence="3">The sequence shown here is derived from an EMBL/GenBank/DDBJ whole genome shotgun (WGS) entry which is preliminary data.</text>
</comment>
<dbReference type="EMBL" id="JAASRM010000001">
    <property type="protein sequence ID" value="NIK88357.1"/>
    <property type="molecule type" value="Genomic_DNA"/>
</dbReference>
<dbReference type="AlphaFoldDB" id="A0A846MZJ4"/>
<evidence type="ECO:0000313" key="4">
    <source>
        <dbReference type="Proteomes" id="UP000570514"/>
    </source>
</evidence>
<dbReference type="PANTHER" id="PTHR45947">
    <property type="entry name" value="SULFOQUINOVOSYL TRANSFERASE SQD2"/>
    <property type="match status" value="1"/>
</dbReference>
<dbReference type="Pfam" id="PF00534">
    <property type="entry name" value="Glycos_transf_1"/>
    <property type="match status" value="1"/>
</dbReference>
<evidence type="ECO:0000313" key="3">
    <source>
        <dbReference type="EMBL" id="NIK88357.1"/>
    </source>
</evidence>
<proteinExistence type="predicted"/>
<sequence length="426" mass="47033">MSLASASLPEKQIVLGAASGPARQLLSINAFHYRRGGADNVYLDHARLMGERGWATSFFATRHPENLPSADSQYFAEESDFALGGSLSQRLIQSSRIIYSFEARRKLARMLDAVPVDLAHVHNIYHHQSPSILVELKRRGIPVVLTAHDLKLACPAYTMLNSSGICESCKGGRYWNVVRNRCIKGSLPASTVIMLEMMLHRTLDIYARHVDRIVVPSRFYRDKLISWGVDAAKLVYIPNFIRPVHGLKAQTGGRHILYFGRLSKEKGVMTLIRAAANAGVEVQIAGRGPQEAELRAEAEALNAPVRFLGFRTGADLVEIIDAARAIVLPSEWYENSPLSALEALQRGKPLIGARIGGIPELIEENRTGWLFESGNVSALATVLADVSALPETRLSDMAAECRAFISRNHSEDGYFEAMQALYRSLL</sequence>
<dbReference type="InterPro" id="IPR001296">
    <property type="entry name" value="Glyco_trans_1"/>
</dbReference>
<feature type="domain" description="Glycosyltransferase subfamily 4-like N-terminal" evidence="2">
    <location>
        <begin position="36"/>
        <end position="241"/>
    </location>
</feature>
<dbReference type="InterPro" id="IPR028098">
    <property type="entry name" value="Glyco_trans_4-like_N"/>
</dbReference>